<evidence type="ECO:0000313" key="3">
    <source>
        <dbReference type="Proteomes" id="UP000799771"/>
    </source>
</evidence>
<feature type="compositionally biased region" description="Low complexity" evidence="1">
    <location>
        <begin position="385"/>
        <end position="398"/>
    </location>
</feature>
<gene>
    <name evidence="2" type="ORF">P153DRAFT_288723</name>
</gene>
<feature type="compositionally biased region" description="Polar residues" evidence="1">
    <location>
        <begin position="266"/>
        <end position="275"/>
    </location>
</feature>
<feature type="compositionally biased region" description="Polar residues" evidence="1">
    <location>
        <begin position="405"/>
        <end position="438"/>
    </location>
</feature>
<feature type="region of interest" description="Disordered" evidence="1">
    <location>
        <begin position="139"/>
        <end position="165"/>
    </location>
</feature>
<evidence type="ECO:0000256" key="1">
    <source>
        <dbReference type="SAM" id="MobiDB-lite"/>
    </source>
</evidence>
<name>A0A6A6AFF9_9PLEO</name>
<feature type="region of interest" description="Disordered" evidence="1">
    <location>
        <begin position="357"/>
        <end position="446"/>
    </location>
</feature>
<evidence type="ECO:0000313" key="2">
    <source>
        <dbReference type="EMBL" id="KAF2130296.1"/>
    </source>
</evidence>
<dbReference type="AlphaFoldDB" id="A0A6A6AFF9"/>
<dbReference type="GeneID" id="54404043"/>
<protein>
    <submittedName>
        <fullName evidence="2">Uncharacterized protein</fullName>
    </submittedName>
</protein>
<dbReference type="OrthoDB" id="5360255at2759"/>
<proteinExistence type="predicted"/>
<organism evidence="2 3">
    <name type="scientific">Dothidotthia symphoricarpi CBS 119687</name>
    <dbReference type="NCBI Taxonomy" id="1392245"/>
    <lineage>
        <taxon>Eukaryota</taxon>
        <taxon>Fungi</taxon>
        <taxon>Dikarya</taxon>
        <taxon>Ascomycota</taxon>
        <taxon>Pezizomycotina</taxon>
        <taxon>Dothideomycetes</taxon>
        <taxon>Pleosporomycetidae</taxon>
        <taxon>Pleosporales</taxon>
        <taxon>Dothidotthiaceae</taxon>
        <taxon>Dothidotthia</taxon>
    </lineage>
</organism>
<dbReference type="RefSeq" id="XP_033524683.1">
    <property type="nucleotide sequence ID" value="XM_033663611.1"/>
</dbReference>
<keyword evidence="3" id="KW-1185">Reference proteome</keyword>
<feature type="region of interest" description="Disordered" evidence="1">
    <location>
        <begin position="235"/>
        <end position="345"/>
    </location>
</feature>
<feature type="compositionally biased region" description="Polar residues" evidence="1">
    <location>
        <begin position="287"/>
        <end position="297"/>
    </location>
</feature>
<dbReference type="GO" id="GO:0007131">
    <property type="term" value="P:reciprocal meiotic recombination"/>
    <property type="evidence" value="ECO:0007669"/>
    <property type="project" value="InterPro"/>
</dbReference>
<dbReference type="EMBL" id="ML977504">
    <property type="protein sequence ID" value="KAF2130296.1"/>
    <property type="molecule type" value="Genomic_DNA"/>
</dbReference>
<dbReference type="Pfam" id="PF03525">
    <property type="entry name" value="Meiotic_rec114"/>
    <property type="match status" value="1"/>
</dbReference>
<accession>A0A6A6AFF9</accession>
<reference evidence="2" key="1">
    <citation type="journal article" date="2020" name="Stud. Mycol.">
        <title>101 Dothideomycetes genomes: a test case for predicting lifestyles and emergence of pathogens.</title>
        <authorList>
            <person name="Haridas S."/>
            <person name="Albert R."/>
            <person name="Binder M."/>
            <person name="Bloem J."/>
            <person name="Labutti K."/>
            <person name="Salamov A."/>
            <person name="Andreopoulos B."/>
            <person name="Baker S."/>
            <person name="Barry K."/>
            <person name="Bills G."/>
            <person name="Bluhm B."/>
            <person name="Cannon C."/>
            <person name="Castanera R."/>
            <person name="Culley D."/>
            <person name="Daum C."/>
            <person name="Ezra D."/>
            <person name="Gonzalez J."/>
            <person name="Henrissat B."/>
            <person name="Kuo A."/>
            <person name="Liang C."/>
            <person name="Lipzen A."/>
            <person name="Lutzoni F."/>
            <person name="Magnuson J."/>
            <person name="Mondo S."/>
            <person name="Nolan M."/>
            <person name="Ohm R."/>
            <person name="Pangilinan J."/>
            <person name="Park H.-J."/>
            <person name="Ramirez L."/>
            <person name="Alfaro M."/>
            <person name="Sun H."/>
            <person name="Tritt A."/>
            <person name="Yoshinaga Y."/>
            <person name="Zwiers L.-H."/>
            <person name="Turgeon B."/>
            <person name="Goodwin S."/>
            <person name="Spatafora J."/>
            <person name="Crous P."/>
            <person name="Grigoriev I."/>
        </authorList>
    </citation>
    <scope>NUCLEOTIDE SEQUENCE</scope>
    <source>
        <strain evidence="2">CBS 119687</strain>
    </source>
</reference>
<dbReference type="Proteomes" id="UP000799771">
    <property type="component" value="Unassembled WGS sequence"/>
</dbReference>
<sequence length="511" mass="56041">MLSLPLAKLSTAQDADPNEQKFTWTHDTQNLVVVFDSYGAHGPSSQLLKVVQGTQVRQLIELERLINEGHDIVRTMQECGVELKNEQLPISAIVRCPLLAIRWQRPDKKVRRLQLKFKSSEDYAAAYSHLSQLGLRMSSANEGQNQSRAPASTLPSKTASASLSCPPSRLADISNRPYTAVAAPTALESHIQEAARARPMSASTAFTNQTRNNPAFYSPLSPPEYFPRPETATSMILDYPSDTSPFPPRYRPLSTSDENGRPETATLYSRPSTGEATLPPKRELPFQRSSSPRSSGTDGVRPLSRPSSALMRPPPLPSRVTDLRPSSSRAASQDMEFPPLPKPTVIGNGVLQAQVMQQAPKTPTQDGIVPTRVPGMFYENSENLPPASSSPGSSTPSPRLYKQAAASNLPTTRPLSKLGSSAQNRRQTESHNTLTTPPASEARYQDFPVPETAFTSSKDHGDSLAAYAMQSEEERQVALNEFIIQNLESDDFLTLIEDMETCWARVALGMR</sequence>
<dbReference type="InterPro" id="IPR004354">
    <property type="entry name" value="Meiotic_Rec114"/>
</dbReference>